<evidence type="ECO:0000313" key="3">
    <source>
        <dbReference type="Proteomes" id="UP000017559"/>
    </source>
</evidence>
<evidence type="ECO:0000256" key="1">
    <source>
        <dbReference type="SAM" id="MobiDB-lite"/>
    </source>
</evidence>
<proteinExistence type="predicted"/>
<dbReference type="HOGENOM" id="CLU_1240422_0_0_1"/>
<dbReference type="Proteomes" id="UP000017559">
    <property type="component" value="Unassembled WGS sequence"/>
</dbReference>
<sequence>MPRKRLYNTPAERRLANAERSLRWYYRNKDELNAKRRKKTLKSSAEATIEDTAATPHQRARERSGFGVDDDAPRCSKHLLATHSKDQKALLNQAYPSDDEYWKLKLVKIQHTFALIGAGGGTDRQYTESIYDAASRALDNQQAYDILEGFHTRLEKLRSDVLKCQGLILEHMDNGDMYRQYEDMRVRVSGRLSTTADMACHALSGGISELVSKYRKLCLAFQK</sequence>
<protein>
    <submittedName>
        <fullName evidence="2">Uncharacterized protein</fullName>
    </submittedName>
</protein>
<dbReference type="KEGG" id="mrr:Moror_11776"/>
<dbReference type="OrthoDB" id="2654423at2759"/>
<keyword evidence="3" id="KW-1185">Reference proteome</keyword>
<name>V2WR21_MONRO</name>
<accession>V2WR21</accession>
<comment type="caution">
    <text evidence="2">The sequence shown here is derived from an EMBL/GenBank/DDBJ whole genome shotgun (WGS) entry which is preliminary data.</text>
</comment>
<organism evidence="2 3">
    <name type="scientific">Moniliophthora roreri (strain MCA 2997)</name>
    <name type="common">Cocoa frosty pod rot fungus</name>
    <name type="synonym">Crinipellis roreri</name>
    <dbReference type="NCBI Taxonomy" id="1381753"/>
    <lineage>
        <taxon>Eukaryota</taxon>
        <taxon>Fungi</taxon>
        <taxon>Dikarya</taxon>
        <taxon>Basidiomycota</taxon>
        <taxon>Agaricomycotina</taxon>
        <taxon>Agaricomycetes</taxon>
        <taxon>Agaricomycetidae</taxon>
        <taxon>Agaricales</taxon>
        <taxon>Marasmiineae</taxon>
        <taxon>Marasmiaceae</taxon>
        <taxon>Moniliophthora</taxon>
    </lineage>
</organism>
<gene>
    <name evidence="2" type="ORF">Moror_11776</name>
</gene>
<dbReference type="AlphaFoldDB" id="V2WR21"/>
<reference evidence="2 3" key="1">
    <citation type="journal article" date="2014" name="BMC Genomics">
        <title>Genome and secretome analysis of the hemibiotrophic fungal pathogen, Moniliophthora roreri, which causes frosty pod rot disease of cacao: mechanisms of the biotrophic and necrotrophic phases.</title>
        <authorList>
            <person name="Meinhardt L.W."/>
            <person name="Costa G.G.L."/>
            <person name="Thomazella D.P.T."/>
            <person name="Teixeira P.J.P.L."/>
            <person name="Carazzolle M.F."/>
            <person name="Schuster S.C."/>
            <person name="Carlson J.E."/>
            <person name="Guiltinan M.J."/>
            <person name="Mieczkowski P."/>
            <person name="Farmer A."/>
            <person name="Ramaraj T."/>
            <person name="Crozier J."/>
            <person name="Davis R.E."/>
            <person name="Shao J."/>
            <person name="Melnick R.L."/>
            <person name="Pereira G.A.G."/>
            <person name="Bailey B.A."/>
        </authorList>
    </citation>
    <scope>NUCLEOTIDE SEQUENCE [LARGE SCALE GENOMIC DNA]</scope>
    <source>
        <strain evidence="2 3">MCA 2997</strain>
    </source>
</reference>
<dbReference type="EMBL" id="AWSO01001716">
    <property type="protein sequence ID" value="ESK82996.1"/>
    <property type="molecule type" value="Genomic_DNA"/>
</dbReference>
<evidence type="ECO:0000313" key="2">
    <source>
        <dbReference type="EMBL" id="ESK82996.1"/>
    </source>
</evidence>
<feature type="region of interest" description="Disordered" evidence="1">
    <location>
        <begin position="36"/>
        <end position="70"/>
    </location>
</feature>